<dbReference type="PROSITE" id="PS51424">
    <property type="entry name" value="ROC"/>
    <property type="match status" value="1"/>
</dbReference>
<evidence type="ECO:0000313" key="14">
    <source>
        <dbReference type="Proteomes" id="UP000683360"/>
    </source>
</evidence>
<evidence type="ECO:0000256" key="3">
    <source>
        <dbReference type="ARBA" id="ARBA00022614"/>
    </source>
</evidence>
<protein>
    <recommendedName>
        <fullName evidence="1">non-specific serine/threonine protein kinase</fullName>
        <ecNumber evidence="1">2.7.11.1</ecNumber>
    </recommendedName>
</protein>
<gene>
    <name evidence="13" type="ORF">MEDL_9349</name>
</gene>
<dbReference type="Pfam" id="PF08477">
    <property type="entry name" value="Roc"/>
    <property type="match status" value="1"/>
</dbReference>
<evidence type="ECO:0000256" key="2">
    <source>
        <dbReference type="ARBA" id="ARBA00022527"/>
    </source>
</evidence>
<keyword evidence="6" id="KW-0547">Nucleotide-binding</keyword>
<dbReference type="SMART" id="SM00369">
    <property type="entry name" value="LRR_TYP"/>
    <property type="match status" value="8"/>
</dbReference>
<feature type="compositionally biased region" description="Basic and acidic residues" evidence="11">
    <location>
        <begin position="110"/>
        <end position="124"/>
    </location>
</feature>
<dbReference type="Pfam" id="PF16095">
    <property type="entry name" value="COR-A"/>
    <property type="match status" value="1"/>
</dbReference>
<dbReference type="OrthoDB" id="676979at2759"/>
<dbReference type="GO" id="GO:0005524">
    <property type="term" value="F:ATP binding"/>
    <property type="evidence" value="ECO:0007669"/>
    <property type="project" value="UniProtKB-KW"/>
</dbReference>
<evidence type="ECO:0000256" key="10">
    <source>
        <dbReference type="ARBA" id="ARBA00048679"/>
    </source>
</evidence>
<comment type="catalytic activity">
    <reaction evidence="9">
        <text>L-threonyl-[protein] + ATP = O-phospho-L-threonyl-[protein] + ADP + H(+)</text>
        <dbReference type="Rhea" id="RHEA:46608"/>
        <dbReference type="Rhea" id="RHEA-COMP:11060"/>
        <dbReference type="Rhea" id="RHEA-COMP:11605"/>
        <dbReference type="ChEBI" id="CHEBI:15378"/>
        <dbReference type="ChEBI" id="CHEBI:30013"/>
        <dbReference type="ChEBI" id="CHEBI:30616"/>
        <dbReference type="ChEBI" id="CHEBI:61977"/>
        <dbReference type="ChEBI" id="CHEBI:456216"/>
        <dbReference type="EC" id="2.7.11.1"/>
    </reaction>
</comment>
<dbReference type="GO" id="GO:0009966">
    <property type="term" value="P:regulation of signal transduction"/>
    <property type="evidence" value="ECO:0007669"/>
    <property type="project" value="UniProtKB-ARBA"/>
</dbReference>
<evidence type="ECO:0000256" key="8">
    <source>
        <dbReference type="ARBA" id="ARBA00022840"/>
    </source>
</evidence>
<dbReference type="SUPFAM" id="SSF52058">
    <property type="entry name" value="L domain-like"/>
    <property type="match status" value="2"/>
</dbReference>
<dbReference type="PROSITE" id="PS51450">
    <property type="entry name" value="LRR"/>
    <property type="match status" value="2"/>
</dbReference>
<evidence type="ECO:0000256" key="4">
    <source>
        <dbReference type="ARBA" id="ARBA00022679"/>
    </source>
</evidence>
<dbReference type="InterPro" id="IPR036388">
    <property type="entry name" value="WH-like_DNA-bd_sf"/>
</dbReference>
<sequence length="1142" mass="129969">MIKKARFKRTLVENNEKSSNFKSPTRSQSGSKPGSPKARSPRKQSPSPTRKGSAKGSPTRPRSGKSPKRPESGKSPKRPESGKSLKRPESGKSDTKSNKSASPKTIKTSTPKDKKSDLEGKGTKEAAIKKKKTVEIKEPNETEDGLKIKNLSNQGLTRVPGPLLTEKNIGIVNLSANNLSSLPADIKRWTTVRKLDIGKNGLKYGLPKEMEQMVNLQELILAECNMPRIPPVVWQVTSLLVLDISRNKIDFLPPEVGQLINLQKLNLKHTNITGLPPEIALCQELEEVLLWGNTIETLPETLPVLHKLKTLALNYRSFCRKVGDVLEEFLHKGQVPSDSIPEFVFELPALEVLDLEATKINNIPKTENYGLREMNLSCNFLSVLPKNTYNLTRLTVLDLSKNQFSTLPDELGNVRSLVSLKLSHNSLVAIPTTISNLQSLREFFIADNNLKHLPITIKGLKNLITLDVEKNEIKKLPDEICDLTKLSTLNIAKNQIHSLPMHLHNLENLTVAHSYDKLQKYGLWLNGNPLKYPPKEIWRTSEPTKIFDYLKKLAIMKTEHLQRQKLAIIGESQCGKTSFVNGLVHSKSMLTNSESEKTKLVEQTIWKSENMVDFIIYDFSGDPTYNAPSALFLDQKALFILAYDHSTYSIERHQEMIGKWLDYLSLHVPGAVIKLVGLKSDLCRYPGQKEAEEENEETEKDEEDEEENQQKKHEVIEQTKQILLEQVTNHQTRAKDKLLLELQLLGQKINEARGAKDYASDYLSHLEDKRHLVEKLLTNPVNVIQDVSTVSSMDWLVGFKSLVNSLELLVLNSTYFPNAKRYVSDSWTKVSKRIKQQTKHIYLTWEEVTKICQKCDVMGTAVEECMKHLHDIGEILWLKENPKLKNIIFHLPKHFNDIITSLFRHDFDKFFELGEDSKIGNLFVCKGNFSLEKYKEVVSLFQSQGQIPRPLLNCLWFYHNFSSAEYDDLLTLLPLFEMCYSLVEPEVPDGCYYIRPLMVLPWYNKGEIGTDLVEMQSTLTSTNNETLAFEYEFPLTIPDGTFEKLVCVLQDIVKTRTDWKNAVYADLETGQILITRYHDNRSESEHVTILLGGPDKGSVEKSVRQLSEIVTEVLSKVKGLVWRINAPVSLWQNHYIYSGHKE</sequence>
<dbReference type="PANTHER" id="PTHR48051:SF1">
    <property type="entry name" value="RAS SUPPRESSOR PROTEIN 1"/>
    <property type="match status" value="1"/>
</dbReference>
<comment type="caution">
    <text evidence="13">The sequence shown here is derived from an EMBL/GenBank/DDBJ whole genome shotgun (WGS) entry which is preliminary data.</text>
</comment>
<reference evidence="13" key="1">
    <citation type="submission" date="2021-03" db="EMBL/GenBank/DDBJ databases">
        <authorList>
            <person name="Bekaert M."/>
        </authorList>
    </citation>
    <scope>NUCLEOTIDE SEQUENCE</scope>
</reference>
<name>A0A8S3QGG0_MYTED</name>
<dbReference type="Proteomes" id="UP000683360">
    <property type="component" value="Unassembled WGS sequence"/>
</dbReference>
<evidence type="ECO:0000313" key="13">
    <source>
        <dbReference type="EMBL" id="CAG2194329.1"/>
    </source>
</evidence>
<evidence type="ECO:0000256" key="11">
    <source>
        <dbReference type="SAM" id="MobiDB-lite"/>
    </source>
</evidence>
<keyword evidence="4" id="KW-0808">Transferase</keyword>
<dbReference type="InterPro" id="IPR003591">
    <property type="entry name" value="Leu-rich_rpt_typical-subtyp"/>
</dbReference>
<dbReference type="AlphaFoldDB" id="A0A8S3QGG0"/>
<comment type="catalytic activity">
    <reaction evidence="10">
        <text>L-seryl-[protein] + ATP = O-phospho-L-seryl-[protein] + ADP + H(+)</text>
        <dbReference type="Rhea" id="RHEA:17989"/>
        <dbReference type="Rhea" id="RHEA-COMP:9863"/>
        <dbReference type="Rhea" id="RHEA-COMP:11604"/>
        <dbReference type="ChEBI" id="CHEBI:15378"/>
        <dbReference type="ChEBI" id="CHEBI:29999"/>
        <dbReference type="ChEBI" id="CHEBI:30616"/>
        <dbReference type="ChEBI" id="CHEBI:83421"/>
        <dbReference type="ChEBI" id="CHEBI:456216"/>
        <dbReference type="EC" id="2.7.11.1"/>
    </reaction>
</comment>
<evidence type="ECO:0000256" key="7">
    <source>
        <dbReference type="ARBA" id="ARBA00022777"/>
    </source>
</evidence>
<dbReference type="InterPro" id="IPR020859">
    <property type="entry name" value="ROC"/>
</dbReference>
<feature type="compositionally biased region" description="Basic and acidic residues" evidence="11">
    <location>
        <begin position="68"/>
        <end position="97"/>
    </location>
</feature>
<dbReference type="EMBL" id="CAJPWZ010000476">
    <property type="protein sequence ID" value="CAG2194329.1"/>
    <property type="molecule type" value="Genomic_DNA"/>
</dbReference>
<evidence type="ECO:0000256" key="6">
    <source>
        <dbReference type="ARBA" id="ARBA00022741"/>
    </source>
</evidence>
<feature type="region of interest" description="Disordered" evidence="11">
    <location>
        <begin position="687"/>
        <end position="713"/>
    </location>
</feature>
<keyword evidence="2" id="KW-0723">Serine/threonine-protein kinase</keyword>
<proteinExistence type="predicted"/>
<dbReference type="EC" id="2.7.11.1" evidence="1"/>
<feature type="compositionally biased region" description="Polar residues" evidence="11">
    <location>
        <begin position="17"/>
        <end position="32"/>
    </location>
</feature>
<accession>A0A8S3QGG0</accession>
<feature type="compositionally biased region" description="Polar residues" evidence="11">
    <location>
        <begin position="98"/>
        <end position="109"/>
    </location>
</feature>
<dbReference type="InterPro" id="IPR050216">
    <property type="entry name" value="LRR_domain-containing"/>
</dbReference>
<dbReference type="SMART" id="SM00364">
    <property type="entry name" value="LRR_BAC"/>
    <property type="match status" value="6"/>
</dbReference>
<evidence type="ECO:0000256" key="5">
    <source>
        <dbReference type="ARBA" id="ARBA00022737"/>
    </source>
</evidence>
<dbReference type="InterPro" id="IPR032171">
    <property type="entry name" value="COR-A"/>
</dbReference>
<evidence type="ECO:0000256" key="1">
    <source>
        <dbReference type="ARBA" id="ARBA00012513"/>
    </source>
</evidence>
<keyword evidence="14" id="KW-1185">Reference proteome</keyword>
<dbReference type="PANTHER" id="PTHR48051">
    <property type="match status" value="1"/>
</dbReference>
<organism evidence="13 14">
    <name type="scientific">Mytilus edulis</name>
    <name type="common">Blue mussel</name>
    <dbReference type="NCBI Taxonomy" id="6550"/>
    <lineage>
        <taxon>Eukaryota</taxon>
        <taxon>Metazoa</taxon>
        <taxon>Spiralia</taxon>
        <taxon>Lophotrochozoa</taxon>
        <taxon>Mollusca</taxon>
        <taxon>Bivalvia</taxon>
        <taxon>Autobranchia</taxon>
        <taxon>Pteriomorphia</taxon>
        <taxon>Mytilida</taxon>
        <taxon>Mytiloidea</taxon>
        <taxon>Mytilidae</taxon>
        <taxon>Mytilinae</taxon>
        <taxon>Mytilus</taxon>
    </lineage>
</organism>
<feature type="compositionally biased region" description="Acidic residues" evidence="11">
    <location>
        <begin position="691"/>
        <end position="707"/>
    </location>
</feature>
<dbReference type="InterPro" id="IPR032675">
    <property type="entry name" value="LRR_dom_sf"/>
</dbReference>
<dbReference type="InterPro" id="IPR001611">
    <property type="entry name" value="Leu-rich_rpt"/>
</dbReference>
<keyword evidence="8" id="KW-0067">ATP-binding</keyword>
<keyword evidence="3" id="KW-0433">Leucine-rich repeat</keyword>
<dbReference type="SUPFAM" id="SSF52540">
    <property type="entry name" value="P-loop containing nucleoside triphosphate hydrolases"/>
    <property type="match status" value="1"/>
</dbReference>
<evidence type="ECO:0000259" key="12">
    <source>
        <dbReference type="PROSITE" id="PS51424"/>
    </source>
</evidence>
<dbReference type="GO" id="GO:0005737">
    <property type="term" value="C:cytoplasm"/>
    <property type="evidence" value="ECO:0007669"/>
    <property type="project" value="TreeGrafter"/>
</dbReference>
<feature type="domain" description="Roc" evidence="12">
    <location>
        <begin position="557"/>
        <end position="749"/>
    </location>
</feature>
<feature type="region of interest" description="Disordered" evidence="11">
    <location>
        <begin position="1"/>
        <end position="124"/>
    </location>
</feature>
<dbReference type="GO" id="GO:0004674">
    <property type="term" value="F:protein serine/threonine kinase activity"/>
    <property type="evidence" value="ECO:0007669"/>
    <property type="project" value="UniProtKB-KW"/>
</dbReference>
<keyword evidence="5" id="KW-0677">Repeat</keyword>
<dbReference type="InterPro" id="IPR027417">
    <property type="entry name" value="P-loop_NTPase"/>
</dbReference>
<dbReference type="Gene3D" id="3.80.10.10">
    <property type="entry name" value="Ribonuclease Inhibitor"/>
    <property type="match status" value="2"/>
</dbReference>
<keyword evidence="7" id="KW-0418">Kinase</keyword>
<dbReference type="Gene3D" id="3.40.50.300">
    <property type="entry name" value="P-loop containing nucleotide triphosphate hydrolases"/>
    <property type="match status" value="1"/>
</dbReference>
<evidence type="ECO:0000256" key="9">
    <source>
        <dbReference type="ARBA" id="ARBA00047899"/>
    </source>
</evidence>
<dbReference type="Pfam" id="PF13855">
    <property type="entry name" value="LRR_8"/>
    <property type="match status" value="2"/>
</dbReference>
<dbReference type="Gene3D" id="1.10.10.10">
    <property type="entry name" value="Winged helix-like DNA-binding domain superfamily/Winged helix DNA-binding domain"/>
    <property type="match status" value="1"/>
</dbReference>